<evidence type="ECO:0000256" key="2">
    <source>
        <dbReference type="SAM" id="Phobius"/>
    </source>
</evidence>
<protein>
    <recommendedName>
        <fullName evidence="5">MFS transporter</fullName>
    </recommendedName>
</protein>
<name>A0ABP9INM5_9ACTN</name>
<feature type="transmembrane region" description="Helical" evidence="2">
    <location>
        <begin position="34"/>
        <end position="59"/>
    </location>
</feature>
<proteinExistence type="predicted"/>
<reference evidence="4" key="1">
    <citation type="journal article" date="2019" name="Int. J. Syst. Evol. Microbiol.">
        <title>The Global Catalogue of Microorganisms (GCM) 10K type strain sequencing project: providing services to taxonomists for standard genome sequencing and annotation.</title>
        <authorList>
            <consortium name="The Broad Institute Genomics Platform"/>
            <consortium name="The Broad Institute Genome Sequencing Center for Infectious Disease"/>
            <person name="Wu L."/>
            <person name="Ma J."/>
        </authorList>
    </citation>
    <scope>NUCLEOTIDE SEQUENCE [LARGE SCALE GENOMIC DNA]</scope>
    <source>
        <strain evidence="4">JCM 18409</strain>
    </source>
</reference>
<keyword evidence="2" id="KW-0472">Membrane</keyword>
<organism evidence="3 4">
    <name type="scientific">Streptomyces siamensis</name>
    <dbReference type="NCBI Taxonomy" id="1274986"/>
    <lineage>
        <taxon>Bacteria</taxon>
        <taxon>Bacillati</taxon>
        <taxon>Actinomycetota</taxon>
        <taxon>Actinomycetes</taxon>
        <taxon>Kitasatosporales</taxon>
        <taxon>Streptomycetaceae</taxon>
        <taxon>Streptomyces</taxon>
    </lineage>
</organism>
<accession>A0ABP9INM5</accession>
<keyword evidence="2" id="KW-1133">Transmembrane helix</keyword>
<gene>
    <name evidence="3" type="ORF">GCM10023335_20390</name>
</gene>
<evidence type="ECO:0000256" key="1">
    <source>
        <dbReference type="SAM" id="MobiDB-lite"/>
    </source>
</evidence>
<dbReference type="RefSeq" id="WP_345644894.1">
    <property type="nucleotide sequence ID" value="NZ_BAABKB010000004.1"/>
</dbReference>
<feature type="transmembrane region" description="Helical" evidence="2">
    <location>
        <begin position="102"/>
        <end position="126"/>
    </location>
</feature>
<evidence type="ECO:0000313" key="3">
    <source>
        <dbReference type="EMBL" id="GAA5004286.1"/>
    </source>
</evidence>
<comment type="caution">
    <text evidence="3">The sequence shown here is derived from an EMBL/GenBank/DDBJ whole genome shotgun (WGS) entry which is preliminary data.</text>
</comment>
<evidence type="ECO:0008006" key="5">
    <source>
        <dbReference type="Google" id="ProtNLM"/>
    </source>
</evidence>
<keyword evidence="4" id="KW-1185">Reference proteome</keyword>
<feature type="transmembrane region" description="Helical" evidence="2">
    <location>
        <begin position="71"/>
        <end position="90"/>
    </location>
</feature>
<feature type="transmembrane region" description="Helical" evidence="2">
    <location>
        <begin position="182"/>
        <end position="202"/>
    </location>
</feature>
<keyword evidence="2" id="KW-0812">Transmembrane</keyword>
<dbReference type="Proteomes" id="UP001501759">
    <property type="component" value="Unassembled WGS sequence"/>
</dbReference>
<feature type="region of interest" description="Disordered" evidence="1">
    <location>
        <begin position="1"/>
        <end position="22"/>
    </location>
</feature>
<feature type="transmembrane region" description="Helical" evidence="2">
    <location>
        <begin position="132"/>
        <end position="161"/>
    </location>
</feature>
<feature type="transmembrane region" description="Helical" evidence="2">
    <location>
        <begin position="246"/>
        <end position="263"/>
    </location>
</feature>
<evidence type="ECO:0000313" key="4">
    <source>
        <dbReference type="Proteomes" id="UP001501759"/>
    </source>
</evidence>
<feature type="transmembrane region" description="Helical" evidence="2">
    <location>
        <begin position="214"/>
        <end position="234"/>
    </location>
</feature>
<sequence>MPNPTDPSEPVGSAPTVPAPGTGAVQGRPLTVGLAMLAIAVAVINLLVGGLLTAVALTGHVFGAWPSPRSLSPGLIGAGMLGTAPALFAMGRARSWQQTRTLVLPTAAVLVGLFAVTLLNAGRLYVAEGGPIAPVLFSVGWILVLGLLCVWAVIALAWQFLTPAGPPAPRRLPLPAWSKPALAVLGSSWLGIGTGLLVRPAFWSDFVPWRTGRLDAQALGVWALSLGAGVLGALAEDDVERTRPALLALTGAAATMTLVLAVRTPDVDWSSGPGLSLIAMVAGLLTAGASGRLLLGGEDRKTPLTGATAPGTTA</sequence>
<feature type="transmembrane region" description="Helical" evidence="2">
    <location>
        <begin position="275"/>
        <end position="295"/>
    </location>
</feature>
<dbReference type="EMBL" id="BAABKB010000004">
    <property type="protein sequence ID" value="GAA5004286.1"/>
    <property type="molecule type" value="Genomic_DNA"/>
</dbReference>